<comment type="caution">
    <text evidence="1">The sequence shown here is derived from an EMBL/GenBank/DDBJ whole genome shotgun (WGS) entry which is preliminary data.</text>
</comment>
<gene>
    <name evidence="1" type="ORF">RBSWK_05930</name>
</gene>
<reference evidence="1 2" key="1">
    <citation type="journal article" date="2013" name="Mar. Genomics">
        <title>Expression of sulfatases in Rhodopirellula baltica and the diversity of sulfatases in the genus Rhodopirellula.</title>
        <authorList>
            <person name="Wegner C.E."/>
            <person name="Richter-Heitmann T."/>
            <person name="Klindworth A."/>
            <person name="Klockow C."/>
            <person name="Richter M."/>
            <person name="Achstetter T."/>
            <person name="Glockner F.O."/>
            <person name="Harder J."/>
        </authorList>
    </citation>
    <scope>NUCLEOTIDE SEQUENCE [LARGE SCALE GENOMIC DNA]</scope>
    <source>
        <strain evidence="1 2">SWK14</strain>
    </source>
</reference>
<proteinExistence type="predicted"/>
<evidence type="ECO:0000313" key="2">
    <source>
        <dbReference type="Proteomes" id="UP000010959"/>
    </source>
</evidence>
<sequence>MGQIRFSAARKPFQFIVGSQVSPVAIYFGRGNQFATPGLVASSTTNSNIEIP</sequence>
<dbReference type="EMBL" id="AMWG01000165">
    <property type="protein sequence ID" value="ELP30172.1"/>
    <property type="molecule type" value="Genomic_DNA"/>
</dbReference>
<dbReference type="AlphaFoldDB" id="L7C937"/>
<dbReference type="PATRIC" id="fig|993516.3.peg.6355"/>
<evidence type="ECO:0000313" key="1">
    <source>
        <dbReference type="EMBL" id="ELP30172.1"/>
    </source>
</evidence>
<organism evidence="1 2">
    <name type="scientific">Rhodopirellula baltica SWK14</name>
    <dbReference type="NCBI Taxonomy" id="993516"/>
    <lineage>
        <taxon>Bacteria</taxon>
        <taxon>Pseudomonadati</taxon>
        <taxon>Planctomycetota</taxon>
        <taxon>Planctomycetia</taxon>
        <taxon>Pirellulales</taxon>
        <taxon>Pirellulaceae</taxon>
        <taxon>Rhodopirellula</taxon>
    </lineage>
</organism>
<protein>
    <submittedName>
        <fullName evidence="1">Uncharacterized protein</fullName>
    </submittedName>
</protein>
<dbReference type="Proteomes" id="UP000010959">
    <property type="component" value="Unassembled WGS sequence"/>
</dbReference>
<name>L7C937_RHOBT</name>
<accession>L7C937</accession>